<dbReference type="InterPro" id="IPR001119">
    <property type="entry name" value="SLH_dom"/>
</dbReference>
<feature type="chain" id="PRO_5038679684" evidence="2">
    <location>
        <begin position="31"/>
        <end position="761"/>
    </location>
</feature>
<name>A0A9D1HK39_9FIRM</name>
<comment type="caution">
    <text evidence="4">The sequence shown here is derived from an EMBL/GenBank/DDBJ whole genome shotgun (WGS) entry which is preliminary data.</text>
</comment>
<reference evidence="4" key="2">
    <citation type="journal article" date="2021" name="PeerJ">
        <title>Extensive microbial diversity within the chicken gut microbiome revealed by metagenomics and culture.</title>
        <authorList>
            <person name="Gilroy R."/>
            <person name="Ravi A."/>
            <person name="Getino M."/>
            <person name="Pursley I."/>
            <person name="Horton D.L."/>
            <person name="Alikhan N.F."/>
            <person name="Baker D."/>
            <person name="Gharbi K."/>
            <person name="Hall N."/>
            <person name="Watson M."/>
            <person name="Adriaenssens E.M."/>
            <person name="Foster-Nyarko E."/>
            <person name="Jarju S."/>
            <person name="Secka A."/>
            <person name="Antonio M."/>
            <person name="Oren A."/>
            <person name="Chaudhuri R.R."/>
            <person name="La Ragione R."/>
            <person name="Hildebrand F."/>
            <person name="Pallen M.J."/>
        </authorList>
    </citation>
    <scope>NUCLEOTIDE SEQUENCE</scope>
    <source>
        <strain evidence="4">2830</strain>
    </source>
</reference>
<evidence type="ECO:0000259" key="3">
    <source>
        <dbReference type="PROSITE" id="PS51272"/>
    </source>
</evidence>
<dbReference type="SUPFAM" id="SSF55486">
    <property type="entry name" value="Metalloproteases ('zincins'), catalytic domain"/>
    <property type="match status" value="1"/>
</dbReference>
<dbReference type="EMBL" id="DVMH01000022">
    <property type="protein sequence ID" value="HIU10525.1"/>
    <property type="molecule type" value="Genomic_DNA"/>
</dbReference>
<gene>
    <name evidence="4" type="ORF">IAB00_04675</name>
</gene>
<dbReference type="PROSITE" id="PS51272">
    <property type="entry name" value="SLH"/>
    <property type="match status" value="3"/>
</dbReference>
<keyword evidence="2" id="KW-0732">Signal</keyword>
<evidence type="ECO:0000313" key="5">
    <source>
        <dbReference type="Proteomes" id="UP000824124"/>
    </source>
</evidence>
<proteinExistence type="predicted"/>
<feature type="signal peptide" evidence="2">
    <location>
        <begin position="1"/>
        <end position="30"/>
    </location>
</feature>
<feature type="domain" description="SLH" evidence="3">
    <location>
        <begin position="702"/>
        <end position="761"/>
    </location>
</feature>
<feature type="domain" description="SLH" evidence="3">
    <location>
        <begin position="635"/>
        <end position="697"/>
    </location>
</feature>
<accession>A0A9D1HK39</accession>
<sequence length="761" mass="85291">MFRFTKIRSYLAAGLALTCLFAAVFFPDLAAARETNFFPDLPDGYAKADLTYGVADATRFYEVQEQVLLMNDIQNRDELAMALVRYSGEYQRLSACAQLAMYDYYGDPAAKAADYQAWQQLVVQVSRDYEATWQELLASDNRAMLEEMLSPGLIDQMEGAAADTAEMLTLKQQIQAVDDAYWRAVNADYQVAYQGKTYGFADLDNITDGDEYTAVYKQLAQARNRATAQLLADIVPVCNQYARLAGYADYADYAYAEIYGRDYTPAQAQELHRLVKQEIVPLYLRVQEILNVNPRFDRAGLITSHHFTADGLLDTVAAYMPEISDEYAELLRYMREKGLADIEQEDGRLNVSFTSYLPMYRLALIFSGTQNGGPGDLSTFIHEFGHFAFYMYEQRDCGYDVGEFHSQGLEALFLHFADDIFGEYGPVYRLIMLQSQLQSVVDGCMYDEFQQRLYKLENPTVSDLNRLFHEISLQYGYVYLHDDDEAYNWVTTAHTFIQPLYYISYATSGLTVCELLGRSGEDFTTAADSYLAMVGLRETGYTAFCAKAGFADVFTEAGMQKIADGLENYLYQEIFGLAELDAIRGHWAEQPLLYAVGLGILQGDEQGRLEPNNFAKRAEMVALLWRAYGSEQAEATGTFSDVAADAWYHPAVVWAETNGIISGIDGKFCPNDNLSREQAVAILYRLYCAETGAKPALASAALLQFADYSQVAPWSAEAFAWAAETGMITGNDKGGLEPKRAVTRAELASFIVRLRDLMDAA</sequence>
<feature type="domain" description="SLH" evidence="3">
    <location>
        <begin position="575"/>
        <end position="634"/>
    </location>
</feature>
<protein>
    <submittedName>
        <fullName evidence="4">S-layer homology domain-containing protein</fullName>
    </submittedName>
</protein>
<keyword evidence="1" id="KW-0677">Repeat</keyword>
<dbReference type="Proteomes" id="UP000824124">
    <property type="component" value="Unassembled WGS sequence"/>
</dbReference>
<evidence type="ECO:0000313" key="4">
    <source>
        <dbReference type="EMBL" id="HIU10525.1"/>
    </source>
</evidence>
<dbReference type="AlphaFoldDB" id="A0A9D1HK39"/>
<reference evidence="4" key="1">
    <citation type="submission" date="2020-10" db="EMBL/GenBank/DDBJ databases">
        <authorList>
            <person name="Gilroy R."/>
        </authorList>
    </citation>
    <scope>NUCLEOTIDE SEQUENCE</scope>
    <source>
        <strain evidence="4">2830</strain>
    </source>
</reference>
<dbReference type="Pfam" id="PF00395">
    <property type="entry name" value="SLH"/>
    <property type="match status" value="3"/>
</dbReference>
<organism evidence="4 5">
    <name type="scientific">Candidatus Avidehalobacter gallistercoris</name>
    <dbReference type="NCBI Taxonomy" id="2840694"/>
    <lineage>
        <taxon>Bacteria</taxon>
        <taxon>Bacillati</taxon>
        <taxon>Bacillota</taxon>
        <taxon>Clostridia</taxon>
        <taxon>Eubacteriales</taxon>
        <taxon>Peptococcaceae</taxon>
        <taxon>Peptococcaceae incertae sedis</taxon>
        <taxon>Candidatus Avidehalobacter</taxon>
    </lineage>
</organism>
<evidence type="ECO:0000256" key="1">
    <source>
        <dbReference type="ARBA" id="ARBA00022737"/>
    </source>
</evidence>
<evidence type="ECO:0000256" key="2">
    <source>
        <dbReference type="SAM" id="SignalP"/>
    </source>
</evidence>
<dbReference type="Gene3D" id="1.10.1370.30">
    <property type="match status" value="1"/>
</dbReference>